<dbReference type="OrthoDB" id="514299at2759"/>
<dbReference type="GO" id="GO:0001733">
    <property type="term" value="F:galactosylceramide sulfotransferase activity"/>
    <property type="evidence" value="ECO:0007669"/>
    <property type="project" value="InterPro"/>
</dbReference>
<protein>
    <submittedName>
        <fullName evidence="12">Galactosylceramide sulfotransferase</fullName>
    </submittedName>
</protein>
<dbReference type="PANTHER" id="PTHR14647:SF85">
    <property type="entry name" value="GALACTOSYLCERAMIDE SULFOTRANSFERASE-LIKE"/>
    <property type="match status" value="1"/>
</dbReference>
<dbReference type="InterPro" id="IPR009729">
    <property type="entry name" value="Gal-3-0_sulfotransfrase"/>
</dbReference>
<proteinExistence type="inferred from homology"/>
<feature type="compositionally biased region" description="Low complexity" evidence="10">
    <location>
        <begin position="95"/>
        <end position="105"/>
    </location>
</feature>
<keyword evidence="13" id="KW-1185">Reference proteome</keyword>
<evidence type="ECO:0000256" key="11">
    <source>
        <dbReference type="SAM" id="Phobius"/>
    </source>
</evidence>
<keyword evidence="7" id="KW-0333">Golgi apparatus</keyword>
<keyword evidence="9" id="KW-0325">Glycoprotein</keyword>
<gene>
    <name evidence="12" type="ORF">HOLleu_07952</name>
</gene>
<evidence type="ECO:0000256" key="6">
    <source>
        <dbReference type="ARBA" id="ARBA00022989"/>
    </source>
</evidence>
<dbReference type="SUPFAM" id="SSF52540">
    <property type="entry name" value="P-loop containing nucleoside triphosphate hydrolases"/>
    <property type="match status" value="1"/>
</dbReference>
<evidence type="ECO:0000313" key="13">
    <source>
        <dbReference type="Proteomes" id="UP001152320"/>
    </source>
</evidence>
<feature type="compositionally biased region" description="Polar residues" evidence="10">
    <location>
        <begin position="106"/>
        <end position="118"/>
    </location>
</feature>
<dbReference type="Pfam" id="PF06990">
    <property type="entry name" value="Gal-3-0_sulfotr"/>
    <property type="match status" value="1"/>
</dbReference>
<evidence type="ECO:0000256" key="5">
    <source>
        <dbReference type="ARBA" id="ARBA00022968"/>
    </source>
</evidence>
<evidence type="ECO:0000256" key="4">
    <source>
        <dbReference type="ARBA" id="ARBA00022692"/>
    </source>
</evidence>
<keyword evidence="3" id="KW-0808">Transferase</keyword>
<dbReference type="GO" id="GO:0000139">
    <property type="term" value="C:Golgi membrane"/>
    <property type="evidence" value="ECO:0007669"/>
    <property type="project" value="UniProtKB-SubCell"/>
</dbReference>
<keyword evidence="6 11" id="KW-1133">Transmembrane helix</keyword>
<evidence type="ECO:0000256" key="8">
    <source>
        <dbReference type="ARBA" id="ARBA00023136"/>
    </source>
</evidence>
<dbReference type="InterPro" id="IPR027417">
    <property type="entry name" value="P-loop_NTPase"/>
</dbReference>
<feature type="compositionally biased region" description="Low complexity" evidence="10">
    <location>
        <begin position="127"/>
        <end position="141"/>
    </location>
</feature>
<evidence type="ECO:0000313" key="12">
    <source>
        <dbReference type="EMBL" id="KAJ8045033.1"/>
    </source>
</evidence>
<sequence length="490" mass="56324">MVTSEERQKASNSQRLEACKKSFWNRSVNVRLFFPTVVVTSVLVVLYTQLIHHQRLFPGPIAASPAVLKQEKVLLRDNPVSSSRSTSKVGQLTNASSASSLSQQSPILESSNTSAFHSSTKRRTTDKTTVTTLTKGNDVTTPTQSSSRFNTSCQPKGNVVFLKTHKTASTTLQAVMNRYGFFNNLSMVFMRNNKFNGHVRYSGLNFNSSRKLFLPTLRKINGSTLSFKGYNMSTGHIRLNKPVMDDFMAGNTKYITILRESSHQWVSAFQHLGLGNYMRKKFPNRSDAQVIEEFLEQPEIYRKKYAGVKAFFRNNQLYDLGYVVHEDIEGIRNAVKELDKIFDLVLISEYFDESMVLLKKLLCWDNKDVSFVSKNQVVHPIQISDTLRKKIQYYNLPDTLLYEYFNRSFWQKVKEYGPNFAKDVEEFRAFNNATRARCVSSAKAITTNGHVHLEYIPAKESDLFCQTFSEDHNKLFRRLFKRQYDLLPPK</sequence>
<evidence type="ECO:0000256" key="3">
    <source>
        <dbReference type="ARBA" id="ARBA00022679"/>
    </source>
</evidence>
<feature type="compositionally biased region" description="Polar residues" evidence="10">
    <location>
        <begin position="79"/>
        <end position="94"/>
    </location>
</feature>
<evidence type="ECO:0000256" key="10">
    <source>
        <dbReference type="SAM" id="MobiDB-lite"/>
    </source>
</evidence>
<name>A0A9Q1CGS1_HOLLE</name>
<reference evidence="12" key="1">
    <citation type="submission" date="2021-10" db="EMBL/GenBank/DDBJ databases">
        <title>Tropical sea cucumber genome reveals ecological adaptation and Cuvierian tubules defense mechanism.</title>
        <authorList>
            <person name="Chen T."/>
        </authorList>
    </citation>
    <scope>NUCLEOTIDE SEQUENCE</scope>
    <source>
        <strain evidence="12">Nanhai2018</strain>
        <tissue evidence="12">Muscle</tissue>
    </source>
</reference>
<comment type="subcellular location">
    <subcellularLocation>
        <location evidence="1">Golgi apparatus membrane</location>
        <topology evidence="1">Single-pass type II membrane protein</topology>
    </subcellularLocation>
</comment>
<evidence type="ECO:0000256" key="1">
    <source>
        <dbReference type="ARBA" id="ARBA00004323"/>
    </source>
</evidence>
<keyword evidence="8 11" id="KW-0472">Membrane</keyword>
<dbReference type="EMBL" id="JAIZAY010000003">
    <property type="protein sequence ID" value="KAJ8045033.1"/>
    <property type="molecule type" value="Genomic_DNA"/>
</dbReference>
<keyword evidence="5" id="KW-0735">Signal-anchor</keyword>
<evidence type="ECO:0000256" key="9">
    <source>
        <dbReference type="ARBA" id="ARBA00023180"/>
    </source>
</evidence>
<accession>A0A9Q1CGS1</accession>
<feature type="transmembrane region" description="Helical" evidence="11">
    <location>
        <begin position="30"/>
        <end position="50"/>
    </location>
</feature>
<evidence type="ECO:0000256" key="7">
    <source>
        <dbReference type="ARBA" id="ARBA00023034"/>
    </source>
</evidence>
<evidence type="ECO:0000256" key="2">
    <source>
        <dbReference type="ARBA" id="ARBA00008124"/>
    </source>
</evidence>
<dbReference type="Proteomes" id="UP001152320">
    <property type="component" value="Chromosome 3"/>
</dbReference>
<comment type="caution">
    <text evidence="12">The sequence shown here is derived from an EMBL/GenBank/DDBJ whole genome shotgun (WGS) entry which is preliminary data.</text>
</comment>
<dbReference type="Gene3D" id="3.40.50.300">
    <property type="entry name" value="P-loop containing nucleotide triphosphate hydrolases"/>
    <property type="match status" value="1"/>
</dbReference>
<dbReference type="PANTHER" id="PTHR14647">
    <property type="entry name" value="GALACTOSE-3-O-SULFOTRANSFERASE"/>
    <property type="match status" value="1"/>
</dbReference>
<dbReference type="GO" id="GO:0009247">
    <property type="term" value="P:glycolipid biosynthetic process"/>
    <property type="evidence" value="ECO:0007669"/>
    <property type="project" value="InterPro"/>
</dbReference>
<keyword evidence="4 11" id="KW-0812">Transmembrane</keyword>
<organism evidence="12 13">
    <name type="scientific">Holothuria leucospilota</name>
    <name type="common">Black long sea cucumber</name>
    <name type="synonym">Mertensiothuria leucospilota</name>
    <dbReference type="NCBI Taxonomy" id="206669"/>
    <lineage>
        <taxon>Eukaryota</taxon>
        <taxon>Metazoa</taxon>
        <taxon>Echinodermata</taxon>
        <taxon>Eleutherozoa</taxon>
        <taxon>Echinozoa</taxon>
        <taxon>Holothuroidea</taxon>
        <taxon>Aspidochirotacea</taxon>
        <taxon>Aspidochirotida</taxon>
        <taxon>Holothuriidae</taxon>
        <taxon>Holothuria</taxon>
    </lineage>
</organism>
<feature type="region of interest" description="Disordered" evidence="10">
    <location>
        <begin position="78"/>
        <end position="150"/>
    </location>
</feature>
<comment type="similarity">
    <text evidence="2">Belongs to the galactose-3-O-sulfotransferase family.</text>
</comment>
<dbReference type="AlphaFoldDB" id="A0A9Q1CGS1"/>